<reference evidence="9" key="1">
    <citation type="submission" date="2016-10" db="EMBL/GenBank/DDBJ databases">
        <authorList>
            <person name="Varghese N."/>
            <person name="Submissions S."/>
        </authorList>
    </citation>
    <scope>NUCLEOTIDE SEQUENCE [LARGE SCALE GENOMIC DNA]</scope>
    <source>
        <strain evidence="9">DSM 45245</strain>
    </source>
</reference>
<dbReference type="GO" id="GO:0051537">
    <property type="term" value="F:2 iron, 2 sulfur cluster binding"/>
    <property type="evidence" value="ECO:0007669"/>
    <property type="project" value="UniProtKB-KW"/>
</dbReference>
<evidence type="ECO:0000313" key="9">
    <source>
        <dbReference type="Proteomes" id="UP000242415"/>
    </source>
</evidence>
<dbReference type="PANTHER" id="PTHR21496:SF0">
    <property type="entry name" value="RIESKE DOMAIN-CONTAINING PROTEIN"/>
    <property type="match status" value="1"/>
</dbReference>
<dbReference type="RefSeq" id="WP_245736387.1">
    <property type="nucleotide sequence ID" value="NZ_FNPH01000001.1"/>
</dbReference>
<keyword evidence="1" id="KW-0001">2Fe-2S</keyword>
<dbReference type="Proteomes" id="UP000242415">
    <property type="component" value="Unassembled WGS sequence"/>
</dbReference>
<evidence type="ECO:0000256" key="4">
    <source>
        <dbReference type="ARBA" id="ARBA00023014"/>
    </source>
</evidence>
<keyword evidence="3" id="KW-0408">Iron</keyword>
<dbReference type="PANTHER" id="PTHR21496">
    <property type="entry name" value="FERREDOXIN-RELATED"/>
    <property type="match status" value="1"/>
</dbReference>
<evidence type="ECO:0000313" key="8">
    <source>
        <dbReference type="EMBL" id="SDY25261.1"/>
    </source>
</evidence>
<keyword evidence="9" id="KW-1185">Reference proteome</keyword>
<keyword evidence="8" id="KW-0223">Dioxygenase</keyword>
<dbReference type="Gene3D" id="2.102.10.10">
    <property type="entry name" value="Rieske [2Fe-2S] iron-sulphur domain"/>
    <property type="match status" value="1"/>
</dbReference>
<dbReference type="GO" id="GO:0016705">
    <property type="term" value="F:oxidoreductase activity, acting on paired donors, with incorporation or reduction of molecular oxygen"/>
    <property type="evidence" value="ECO:0007669"/>
    <property type="project" value="UniProtKB-ARBA"/>
</dbReference>
<evidence type="ECO:0000256" key="5">
    <source>
        <dbReference type="ARBA" id="ARBA00034078"/>
    </source>
</evidence>
<accession>A0A1H3IC44</accession>
<name>A0A1H3IC44_9ACTN</name>
<dbReference type="SUPFAM" id="SSF50022">
    <property type="entry name" value="ISP domain"/>
    <property type="match status" value="1"/>
</dbReference>
<dbReference type="PROSITE" id="PS51296">
    <property type="entry name" value="RIESKE"/>
    <property type="match status" value="1"/>
</dbReference>
<evidence type="ECO:0000256" key="3">
    <source>
        <dbReference type="ARBA" id="ARBA00023004"/>
    </source>
</evidence>
<dbReference type="GO" id="GO:0051213">
    <property type="term" value="F:dioxygenase activity"/>
    <property type="evidence" value="ECO:0007669"/>
    <property type="project" value="UniProtKB-KW"/>
</dbReference>
<proteinExistence type="inferred from homology"/>
<dbReference type="Pfam" id="PF00355">
    <property type="entry name" value="Rieske"/>
    <property type="match status" value="1"/>
</dbReference>
<keyword evidence="2" id="KW-0479">Metal-binding</keyword>
<comment type="similarity">
    <text evidence="6">Belongs to the bacterial ring-hydroxylating dioxygenase ferredoxin component family.</text>
</comment>
<dbReference type="InterPro" id="IPR036922">
    <property type="entry name" value="Rieske_2Fe-2S_sf"/>
</dbReference>
<dbReference type="Pfam" id="PF09990">
    <property type="entry name" value="DUF2231"/>
    <property type="match status" value="1"/>
</dbReference>
<protein>
    <submittedName>
        <fullName evidence="8">Ferredoxin subunit of nitrite reductase or a ring-hydroxylating dioxygenase</fullName>
    </submittedName>
</protein>
<dbReference type="STRING" id="405436.SAMN05444365_1011208"/>
<feature type="domain" description="Rieske" evidence="7">
    <location>
        <begin position="175"/>
        <end position="275"/>
    </location>
</feature>
<evidence type="ECO:0000256" key="2">
    <source>
        <dbReference type="ARBA" id="ARBA00022723"/>
    </source>
</evidence>
<dbReference type="CDD" id="cd03467">
    <property type="entry name" value="Rieske"/>
    <property type="match status" value="1"/>
</dbReference>
<sequence length="278" mass="29433">MKLEQATGLDRVSARLQRAADRALGPKPLRDVLHGVWLGHPLHPALVELPIGAWVSAAVLDLTPGQRRGATVLVATGTAAAVPTMITGLNDWASLSREQRRVGLVHAASNTIALMLYSASLFARLRGRYDTGRTLGFLGLGATFTGAYLGGHLAYRQAAGVNQSAPSLHRITAGWHPVADLASLPEETLVTKQVDEVPVLVYRDGQNVTVMLARCAHQNGPLDHGMIASSDGHACVVCPWHGSTFRLSDGTVAAGPAATDQQVLRTRVVSGMLEAELP</sequence>
<keyword evidence="4" id="KW-0411">Iron-sulfur</keyword>
<organism evidence="8 9">
    <name type="scientific">Micromonospora pattaloongensis</name>
    <dbReference type="NCBI Taxonomy" id="405436"/>
    <lineage>
        <taxon>Bacteria</taxon>
        <taxon>Bacillati</taxon>
        <taxon>Actinomycetota</taxon>
        <taxon>Actinomycetes</taxon>
        <taxon>Micromonosporales</taxon>
        <taxon>Micromonosporaceae</taxon>
        <taxon>Micromonospora</taxon>
    </lineage>
</organism>
<dbReference type="AlphaFoldDB" id="A0A1H3IC44"/>
<dbReference type="GO" id="GO:0004497">
    <property type="term" value="F:monooxygenase activity"/>
    <property type="evidence" value="ECO:0007669"/>
    <property type="project" value="UniProtKB-ARBA"/>
</dbReference>
<dbReference type="GO" id="GO:0046872">
    <property type="term" value="F:metal ion binding"/>
    <property type="evidence" value="ECO:0007669"/>
    <property type="project" value="UniProtKB-KW"/>
</dbReference>
<keyword evidence="8" id="KW-0560">Oxidoreductase</keyword>
<evidence type="ECO:0000256" key="1">
    <source>
        <dbReference type="ARBA" id="ARBA00022714"/>
    </source>
</evidence>
<comment type="cofactor">
    <cofactor evidence="5">
        <name>[2Fe-2S] cluster</name>
        <dbReference type="ChEBI" id="CHEBI:190135"/>
    </cofactor>
</comment>
<evidence type="ECO:0000256" key="6">
    <source>
        <dbReference type="ARBA" id="ARBA00038001"/>
    </source>
</evidence>
<dbReference type="InterPro" id="IPR017941">
    <property type="entry name" value="Rieske_2Fe-2S"/>
</dbReference>
<evidence type="ECO:0000259" key="7">
    <source>
        <dbReference type="PROSITE" id="PS51296"/>
    </source>
</evidence>
<gene>
    <name evidence="8" type="ORF">SAMN05444365_1011208</name>
</gene>
<dbReference type="InterPro" id="IPR019251">
    <property type="entry name" value="DUF2231_TM"/>
</dbReference>
<dbReference type="EMBL" id="FNPH01000001">
    <property type="protein sequence ID" value="SDY25261.1"/>
    <property type="molecule type" value="Genomic_DNA"/>
</dbReference>